<name>A0A5D2M902_GOSTO</name>
<evidence type="ECO:0000313" key="1">
    <source>
        <dbReference type="EMBL" id="TYH87812.1"/>
    </source>
</evidence>
<proteinExistence type="predicted"/>
<accession>A0A5D2M902</accession>
<protein>
    <submittedName>
        <fullName evidence="1">Uncharacterized protein</fullName>
    </submittedName>
</protein>
<dbReference type="EMBL" id="CM017623">
    <property type="protein sequence ID" value="TYH87812.1"/>
    <property type="molecule type" value="Genomic_DNA"/>
</dbReference>
<dbReference type="Proteomes" id="UP000322667">
    <property type="component" value="Chromosome D01"/>
</dbReference>
<gene>
    <name evidence="1" type="ORF">ES332_D01G145500v1</name>
</gene>
<organism evidence="1 2">
    <name type="scientific">Gossypium tomentosum</name>
    <name type="common">Hawaiian cotton</name>
    <name type="synonym">Gossypium sandvicense</name>
    <dbReference type="NCBI Taxonomy" id="34277"/>
    <lineage>
        <taxon>Eukaryota</taxon>
        <taxon>Viridiplantae</taxon>
        <taxon>Streptophyta</taxon>
        <taxon>Embryophyta</taxon>
        <taxon>Tracheophyta</taxon>
        <taxon>Spermatophyta</taxon>
        <taxon>Magnoliopsida</taxon>
        <taxon>eudicotyledons</taxon>
        <taxon>Gunneridae</taxon>
        <taxon>Pentapetalae</taxon>
        <taxon>rosids</taxon>
        <taxon>malvids</taxon>
        <taxon>Malvales</taxon>
        <taxon>Malvaceae</taxon>
        <taxon>Malvoideae</taxon>
        <taxon>Gossypium</taxon>
    </lineage>
</organism>
<keyword evidence="2" id="KW-1185">Reference proteome</keyword>
<dbReference type="AlphaFoldDB" id="A0A5D2M902"/>
<sequence>MRGCYKLNTDGSLVGNSSKVGERVFIHDYKGELDCRPFQHISSVTSVKVELCAPGMFLHTMNSSSMKHVFQERKKCTNALA</sequence>
<reference evidence="1 2" key="1">
    <citation type="submission" date="2019-07" db="EMBL/GenBank/DDBJ databases">
        <title>WGS assembly of Gossypium tomentosum.</title>
        <authorList>
            <person name="Chen Z.J."/>
            <person name="Sreedasyam A."/>
            <person name="Ando A."/>
            <person name="Song Q."/>
            <person name="De L."/>
            <person name="Hulse-Kemp A."/>
            <person name="Ding M."/>
            <person name="Ye W."/>
            <person name="Kirkbride R."/>
            <person name="Jenkins J."/>
            <person name="Plott C."/>
            <person name="Lovell J."/>
            <person name="Lin Y.-M."/>
            <person name="Vaughn R."/>
            <person name="Liu B."/>
            <person name="Li W."/>
            <person name="Simpson S."/>
            <person name="Scheffler B."/>
            <person name="Saski C."/>
            <person name="Grover C."/>
            <person name="Hu G."/>
            <person name="Conover J."/>
            <person name="Carlson J."/>
            <person name="Shu S."/>
            <person name="Boston L."/>
            <person name="Williams M."/>
            <person name="Peterson D."/>
            <person name="Mcgee K."/>
            <person name="Jones D."/>
            <person name="Wendel J."/>
            <person name="Stelly D."/>
            <person name="Grimwood J."/>
            <person name="Schmutz J."/>
        </authorList>
    </citation>
    <scope>NUCLEOTIDE SEQUENCE [LARGE SCALE GENOMIC DNA]</scope>
    <source>
        <strain evidence="1">7179.01</strain>
    </source>
</reference>
<evidence type="ECO:0000313" key="2">
    <source>
        <dbReference type="Proteomes" id="UP000322667"/>
    </source>
</evidence>